<feature type="domain" description="Methyltransferase FkbM" evidence="1">
    <location>
        <begin position="107"/>
        <end position="261"/>
    </location>
</feature>
<dbReference type="PANTHER" id="PTHR34203">
    <property type="entry name" value="METHYLTRANSFERASE, FKBM FAMILY PROTEIN"/>
    <property type="match status" value="1"/>
</dbReference>
<dbReference type="PANTHER" id="PTHR34203:SF15">
    <property type="entry name" value="SLL1173 PROTEIN"/>
    <property type="match status" value="1"/>
</dbReference>
<dbReference type="EMBL" id="JAUSUK010000001">
    <property type="protein sequence ID" value="MDQ0325175.1"/>
    <property type="molecule type" value="Genomic_DNA"/>
</dbReference>
<keyword evidence="3" id="KW-1185">Reference proteome</keyword>
<reference evidence="2 3" key="1">
    <citation type="submission" date="2023-07" db="EMBL/GenBank/DDBJ databases">
        <title>Genomic Encyclopedia of Type Strains, Phase IV (KMG-IV): sequencing the most valuable type-strain genomes for metagenomic binning, comparative biology and taxonomic classification.</title>
        <authorList>
            <person name="Goeker M."/>
        </authorList>
    </citation>
    <scope>NUCLEOTIDE SEQUENCE [LARGE SCALE GENOMIC DNA]</scope>
    <source>
        <strain evidence="2 3">DSM 11549</strain>
    </source>
</reference>
<dbReference type="GO" id="GO:0032259">
    <property type="term" value="P:methylation"/>
    <property type="evidence" value="ECO:0007669"/>
    <property type="project" value="UniProtKB-KW"/>
</dbReference>
<dbReference type="Proteomes" id="UP001230253">
    <property type="component" value="Unassembled WGS sequence"/>
</dbReference>
<dbReference type="NCBIfam" id="TIGR01444">
    <property type="entry name" value="fkbM_fam"/>
    <property type="match status" value="1"/>
</dbReference>
<proteinExistence type="predicted"/>
<name>A0ABU0C6A5_9BRAD</name>
<evidence type="ECO:0000313" key="2">
    <source>
        <dbReference type="EMBL" id="MDQ0325175.1"/>
    </source>
</evidence>
<accession>A0ABU0C6A5</accession>
<evidence type="ECO:0000313" key="3">
    <source>
        <dbReference type="Proteomes" id="UP001230253"/>
    </source>
</evidence>
<dbReference type="RefSeq" id="WP_307153397.1">
    <property type="nucleotide sequence ID" value="NZ_JAUSUK010000001.1"/>
</dbReference>
<comment type="caution">
    <text evidence="2">The sequence shown here is derived from an EMBL/GenBank/DDBJ whole genome shotgun (WGS) entry which is preliminary data.</text>
</comment>
<keyword evidence="2" id="KW-0808">Transferase</keyword>
<dbReference type="InterPro" id="IPR029063">
    <property type="entry name" value="SAM-dependent_MTases_sf"/>
</dbReference>
<organism evidence="2 3">
    <name type="scientific">Rhodopseudomonas julia</name>
    <dbReference type="NCBI Taxonomy" id="200617"/>
    <lineage>
        <taxon>Bacteria</taxon>
        <taxon>Pseudomonadati</taxon>
        <taxon>Pseudomonadota</taxon>
        <taxon>Alphaproteobacteria</taxon>
        <taxon>Hyphomicrobiales</taxon>
        <taxon>Nitrobacteraceae</taxon>
        <taxon>Rhodopseudomonas</taxon>
    </lineage>
</organism>
<dbReference type="GO" id="GO:0008168">
    <property type="term" value="F:methyltransferase activity"/>
    <property type="evidence" value="ECO:0007669"/>
    <property type="project" value="UniProtKB-KW"/>
</dbReference>
<sequence length="293" mass="32358">MAYSSMHLPTRQFGNAILSVCPQTLLRRYYQWHLSFQAHRHGRGRPVEIIPDSERILIDDGLRRLALPSLNRVPRYRSGIGARLHLTGEKYAVGTLYFPRESDVVIDIGANVGELTLLCADAGATVIAIEPDPRAYACLAQNVRGLDNVRLVSCAMWKGREALKLHLAPDGATSSLIRRPEQKRAFASVEAWPLDALPAVAALPAIDFMKVDAEGVEPEILAGAVRTLKRTRLLAIDMNPAHGRVGAWDKVERALEVMGFQMLEHSDENTIVAANMAFTPVLPQYPASRSTTY</sequence>
<dbReference type="Pfam" id="PF05050">
    <property type="entry name" value="Methyltransf_21"/>
    <property type="match status" value="1"/>
</dbReference>
<gene>
    <name evidence="2" type="ORF">J2R99_001024</name>
</gene>
<protein>
    <submittedName>
        <fullName evidence="2">FkbM family methyltransferase</fullName>
    </submittedName>
</protein>
<keyword evidence="2" id="KW-0489">Methyltransferase</keyword>
<dbReference type="Gene3D" id="3.40.50.150">
    <property type="entry name" value="Vaccinia Virus protein VP39"/>
    <property type="match status" value="1"/>
</dbReference>
<dbReference type="SUPFAM" id="SSF53335">
    <property type="entry name" value="S-adenosyl-L-methionine-dependent methyltransferases"/>
    <property type="match status" value="1"/>
</dbReference>
<dbReference type="CDD" id="cd02440">
    <property type="entry name" value="AdoMet_MTases"/>
    <property type="match status" value="1"/>
</dbReference>
<evidence type="ECO:0000259" key="1">
    <source>
        <dbReference type="Pfam" id="PF05050"/>
    </source>
</evidence>
<dbReference type="InterPro" id="IPR052514">
    <property type="entry name" value="SAM-dependent_MTase"/>
</dbReference>
<dbReference type="InterPro" id="IPR006342">
    <property type="entry name" value="FkbM_mtfrase"/>
</dbReference>